<reference evidence="1" key="2">
    <citation type="submission" date="2023-01" db="EMBL/GenBank/DDBJ databases">
        <title>Draft genome sequence of Maritalea porphyrae strain NBRC 107169.</title>
        <authorList>
            <person name="Sun Q."/>
            <person name="Mori K."/>
        </authorList>
    </citation>
    <scope>NUCLEOTIDE SEQUENCE</scope>
    <source>
        <strain evidence="1">NBRC 107169</strain>
    </source>
</reference>
<sequence length="249" mass="27017">MRWIDLNADLGEGTGNDPQMMNYVSSANIACGGHAGDDETIQRSISLALENDVAIGAHPGFEDKEHFGRRQLELSADELQDQIVRQLERFEHWAQKAGTSPSYVKLHGALANMTAADRDLAENAYRAVKSVRSDMPILTIANSKQVDAATNLGLPVIAEAFADRAYTDEGLLASRSIEGAVLTKDKDVVSHVEQLLTSGTVTTISGNQINLPAQSLCLHGDNEHAVQLAKRIRETIEQLGIIVKSFANE</sequence>
<dbReference type="NCBIfam" id="NF003816">
    <property type="entry name" value="PRK05406.1-5"/>
    <property type="match status" value="1"/>
</dbReference>
<dbReference type="PANTHER" id="PTHR30292:SF0">
    <property type="entry name" value="5-OXOPROLINASE SUBUNIT A"/>
    <property type="match status" value="1"/>
</dbReference>
<dbReference type="EMBL" id="BSNI01000002">
    <property type="protein sequence ID" value="GLQ18413.1"/>
    <property type="molecule type" value="Genomic_DNA"/>
</dbReference>
<name>A0ABQ5UV26_9HYPH</name>
<proteinExistence type="predicted"/>
<keyword evidence="2" id="KW-1185">Reference proteome</keyword>
<evidence type="ECO:0000313" key="2">
    <source>
        <dbReference type="Proteomes" id="UP001161405"/>
    </source>
</evidence>
<dbReference type="InterPro" id="IPR011330">
    <property type="entry name" value="Glyco_hydro/deAcase_b/a-brl"/>
</dbReference>
<dbReference type="Gene3D" id="3.20.20.370">
    <property type="entry name" value="Glycoside hydrolase/deacetylase"/>
    <property type="match status" value="1"/>
</dbReference>
<reference evidence="1" key="1">
    <citation type="journal article" date="2014" name="Int. J. Syst. Evol. Microbiol.">
        <title>Complete genome of a new Firmicutes species belonging to the dominant human colonic microbiota ('Ruminococcus bicirculans') reveals two chromosomes and a selective capacity to utilize plant glucans.</title>
        <authorList>
            <consortium name="NISC Comparative Sequencing Program"/>
            <person name="Wegmann U."/>
            <person name="Louis P."/>
            <person name="Goesmann A."/>
            <person name="Henrissat B."/>
            <person name="Duncan S.H."/>
            <person name="Flint H.J."/>
        </authorList>
    </citation>
    <scope>NUCLEOTIDE SEQUENCE</scope>
    <source>
        <strain evidence="1">NBRC 107169</strain>
    </source>
</reference>
<dbReference type="InterPro" id="IPR005501">
    <property type="entry name" value="LamB/YcsF/PxpA-like"/>
</dbReference>
<gene>
    <name evidence="1" type="ORF">GCM10007879_26620</name>
</gene>
<protein>
    <submittedName>
        <fullName evidence="1">UPF0271 protein</fullName>
    </submittedName>
</protein>
<evidence type="ECO:0000313" key="1">
    <source>
        <dbReference type="EMBL" id="GLQ18413.1"/>
    </source>
</evidence>
<dbReference type="CDD" id="cd10787">
    <property type="entry name" value="LamB_YcsF_like"/>
    <property type="match status" value="1"/>
</dbReference>
<dbReference type="SUPFAM" id="SSF88713">
    <property type="entry name" value="Glycoside hydrolase/deacetylase"/>
    <property type="match status" value="1"/>
</dbReference>
<organism evidence="1 2">
    <name type="scientific">Maritalea porphyrae</name>
    <dbReference type="NCBI Taxonomy" id="880732"/>
    <lineage>
        <taxon>Bacteria</taxon>
        <taxon>Pseudomonadati</taxon>
        <taxon>Pseudomonadota</taxon>
        <taxon>Alphaproteobacteria</taxon>
        <taxon>Hyphomicrobiales</taxon>
        <taxon>Devosiaceae</taxon>
        <taxon>Maritalea</taxon>
    </lineage>
</organism>
<dbReference type="Pfam" id="PF03746">
    <property type="entry name" value="LamB_YcsF"/>
    <property type="match status" value="1"/>
</dbReference>
<accession>A0ABQ5UV26</accession>
<dbReference type="NCBIfam" id="NF003814">
    <property type="entry name" value="PRK05406.1-3"/>
    <property type="match status" value="1"/>
</dbReference>
<dbReference type="RefSeq" id="WP_284365330.1">
    <property type="nucleotide sequence ID" value="NZ_BSNI01000002.1"/>
</dbReference>
<dbReference type="Proteomes" id="UP001161405">
    <property type="component" value="Unassembled WGS sequence"/>
</dbReference>
<comment type="caution">
    <text evidence="1">The sequence shown here is derived from an EMBL/GenBank/DDBJ whole genome shotgun (WGS) entry which is preliminary data.</text>
</comment>
<dbReference type="PANTHER" id="PTHR30292">
    <property type="entry name" value="UNCHARACTERIZED PROTEIN YBGL-RELATED"/>
    <property type="match status" value="1"/>
</dbReference>